<dbReference type="EMBL" id="JACOPO010000003">
    <property type="protein sequence ID" value="MBC5722538.1"/>
    <property type="molecule type" value="Genomic_DNA"/>
</dbReference>
<dbReference type="Pfam" id="PF00814">
    <property type="entry name" value="TsaD"/>
    <property type="match status" value="1"/>
</dbReference>
<gene>
    <name evidence="2" type="primary">tsaB</name>
    <name evidence="2" type="ORF">H8S11_06910</name>
</gene>
<sequence>MNILALESSATACSVALCRDGELVAQSFQNSGLTHSRTLLPMVHDLLKNCGESLDKVDVIAVAAGPGSFTGLRIGVATAKGLAWGEDKDCAPCSTLESMAWPLAHMEGELIVCAMDARRDQVYNALFLAEGDKLRRLSPDRAISLEELGEELKNYNNSKIVVGDGAKLCYNILTEAGLTLKLAPRYLRMQCAWGVARAAEELAAQGALVKGRELEPVYHRLSQAERERLERERQTKK</sequence>
<dbReference type="RefSeq" id="WP_147571901.1">
    <property type="nucleotide sequence ID" value="NZ_JACOPO010000003.1"/>
</dbReference>
<dbReference type="CDD" id="cd24032">
    <property type="entry name" value="ASKHA_NBD_TsaB"/>
    <property type="match status" value="1"/>
</dbReference>
<proteinExistence type="predicted"/>
<dbReference type="NCBIfam" id="TIGR03725">
    <property type="entry name" value="T6A_YeaZ"/>
    <property type="match status" value="1"/>
</dbReference>
<organism evidence="2 3">
    <name type="scientific">Flintibacter hominis</name>
    <dbReference type="NCBI Taxonomy" id="2763048"/>
    <lineage>
        <taxon>Bacteria</taxon>
        <taxon>Bacillati</taxon>
        <taxon>Bacillota</taxon>
        <taxon>Clostridia</taxon>
        <taxon>Eubacteriales</taxon>
        <taxon>Flintibacter</taxon>
    </lineage>
</organism>
<dbReference type="SUPFAM" id="SSF53067">
    <property type="entry name" value="Actin-like ATPase domain"/>
    <property type="match status" value="2"/>
</dbReference>
<dbReference type="Gene3D" id="3.30.420.40">
    <property type="match status" value="2"/>
</dbReference>
<dbReference type="PANTHER" id="PTHR11735:SF11">
    <property type="entry name" value="TRNA THREONYLCARBAMOYLADENOSINE BIOSYNTHESIS PROTEIN TSAB"/>
    <property type="match status" value="1"/>
</dbReference>
<dbReference type="PANTHER" id="PTHR11735">
    <property type="entry name" value="TRNA N6-ADENOSINE THREONYLCARBAMOYLTRANSFERASE"/>
    <property type="match status" value="1"/>
</dbReference>
<reference evidence="2" key="1">
    <citation type="submission" date="2020-08" db="EMBL/GenBank/DDBJ databases">
        <title>Genome public.</title>
        <authorList>
            <person name="Liu C."/>
            <person name="Sun Q."/>
        </authorList>
    </citation>
    <scope>NUCLEOTIDE SEQUENCE</scope>
    <source>
        <strain evidence="2">NSJ-23</strain>
    </source>
</reference>
<dbReference type="InterPro" id="IPR043129">
    <property type="entry name" value="ATPase_NBD"/>
</dbReference>
<dbReference type="GO" id="GO:0002949">
    <property type="term" value="P:tRNA threonylcarbamoyladenosine modification"/>
    <property type="evidence" value="ECO:0007669"/>
    <property type="project" value="InterPro"/>
</dbReference>
<dbReference type="GO" id="GO:0005829">
    <property type="term" value="C:cytosol"/>
    <property type="evidence" value="ECO:0007669"/>
    <property type="project" value="TreeGrafter"/>
</dbReference>
<evidence type="ECO:0000313" key="3">
    <source>
        <dbReference type="Proteomes" id="UP000628736"/>
    </source>
</evidence>
<comment type="caution">
    <text evidence="2">The sequence shown here is derived from an EMBL/GenBank/DDBJ whole genome shotgun (WGS) entry which is preliminary data.</text>
</comment>
<evidence type="ECO:0000259" key="1">
    <source>
        <dbReference type="Pfam" id="PF00814"/>
    </source>
</evidence>
<feature type="domain" description="Gcp-like" evidence="1">
    <location>
        <begin position="34"/>
        <end position="172"/>
    </location>
</feature>
<dbReference type="Proteomes" id="UP000628736">
    <property type="component" value="Unassembled WGS sequence"/>
</dbReference>
<protein>
    <submittedName>
        <fullName evidence="2">tRNA (Adenosine(37)-N6)-threonylcarbamoyltransferase complex dimerization subunit type 1 TsaB</fullName>
    </submittedName>
</protein>
<keyword evidence="3" id="KW-1185">Reference proteome</keyword>
<evidence type="ECO:0000313" key="2">
    <source>
        <dbReference type="EMBL" id="MBC5722538.1"/>
    </source>
</evidence>
<dbReference type="InterPro" id="IPR022496">
    <property type="entry name" value="T6A_TsaB"/>
</dbReference>
<name>A0A8J6JAB2_9FIRM</name>
<dbReference type="AlphaFoldDB" id="A0A8J6JAB2"/>
<accession>A0A8J6JAB2</accession>
<dbReference type="InterPro" id="IPR000905">
    <property type="entry name" value="Gcp-like_dom"/>
</dbReference>